<proteinExistence type="predicted"/>
<dbReference type="Proteomes" id="UP000603904">
    <property type="component" value="Unassembled WGS sequence"/>
</dbReference>
<sequence>MPQRSRRRSPALVAAVAPGATFLPLLPAVPALAPVTRGASFDRFVRNMLGGMDCTPTMISENAPVQAYTAWRI</sequence>
<comment type="caution">
    <text evidence="2">The sequence shown here is derived from an EMBL/GenBank/DDBJ whole genome shotgun (WGS) entry which is preliminary data.</text>
</comment>
<dbReference type="EMBL" id="BOOC01000048">
    <property type="protein sequence ID" value="GIH43920.1"/>
    <property type="molecule type" value="Genomic_DNA"/>
</dbReference>
<keyword evidence="3" id="KW-1185">Reference proteome</keyword>
<evidence type="ECO:0000313" key="3">
    <source>
        <dbReference type="Proteomes" id="UP000603904"/>
    </source>
</evidence>
<reference evidence="2 3" key="1">
    <citation type="submission" date="2021-01" db="EMBL/GenBank/DDBJ databases">
        <title>Whole genome shotgun sequence of Microbispora corallina NBRC 16416.</title>
        <authorList>
            <person name="Komaki H."/>
            <person name="Tamura T."/>
        </authorList>
    </citation>
    <scope>NUCLEOTIDE SEQUENCE [LARGE SCALE GENOMIC DNA]</scope>
    <source>
        <strain evidence="2 3">NBRC 16416</strain>
    </source>
</reference>
<feature type="chain" id="PRO_5046892674" evidence="1">
    <location>
        <begin position="34"/>
        <end position="73"/>
    </location>
</feature>
<dbReference type="RefSeq" id="WP_204060964.1">
    <property type="nucleotide sequence ID" value="NZ_BAAAGP010000013.1"/>
</dbReference>
<evidence type="ECO:0000313" key="2">
    <source>
        <dbReference type="EMBL" id="GIH43920.1"/>
    </source>
</evidence>
<name>A0ABQ4GA46_9ACTN</name>
<feature type="signal peptide" evidence="1">
    <location>
        <begin position="1"/>
        <end position="33"/>
    </location>
</feature>
<gene>
    <name evidence="2" type="ORF">Mco01_69200</name>
</gene>
<accession>A0ABQ4GA46</accession>
<organism evidence="2 3">
    <name type="scientific">Microbispora corallina</name>
    <dbReference type="NCBI Taxonomy" id="83302"/>
    <lineage>
        <taxon>Bacteria</taxon>
        <taxon>Bacillati</taxon>
        <taxon>Actinomycetota</taxon>
        <taxon>Actinomycetes</taxon>
        <taxon>Streptosporangiales</taxon>
        <taxon>Streptosporangiaceae</taxon>
        <taxon>Microbispora</taxon>
    </lineage>
</organism>
<keyword evidence="1" id="KW-0732">Signal</keyword>
<evidence type="ECO:0000256" key="1">
    <source>
        <dbReference type="SAM" id="SignalP"/>
    </source>
</evidence>
<protein>
    <submittedName>
        <fullName evidence="2">Uncharacterized protein</fullName>
    </submittedName>
</protein>